<gene>
    <name evidence="1" type="ORF">CB5_LOCUS4623</name>
</gene>
<accession>A0A6V7NS56</accession>
<dbReference type="EMBL" id="LR862141">
    <property type="protein sequence ID" value="CAD1821412.1"/>
    <property type="molecule type" value="Genomic_DNA"/>
</dbReference>
<dbReference type="AlphaFoldDB" id="A0A6V7NS56"/>
<name>A0A6V7NS56_ANACO</name>
<sequence>MFELRRGLFKEAIWFPWIAIKVGKHGTTVDKDVVARGLCWLKWASILSCVGRPCWAKSCSKWHEARWAESCSKWCELDFVGLVVSANNPTSCIKSDVTGSIPACCKCV</sequence>
<organism evidence="1">
    <name type="scientific">Ananas comosus var. bracteatus</name>
    <name type="common">red pineapple</name>
    <dbReference type="NCBI Taxonomy" id="296719"/>
    <lineage>
        <taxon>Eukaryota</taxon>
        <taxon>Viridiplantae</taxon>
        <taxon>Streptophyta</taxon>
        <taxon>Embryophyta</taxon>
        <taxon>Tracheophyta</taxon>
        <taxon>Spermatophyta</taxon>
        <taxon>Magnoliopsida</taxon>
        <taxon>Liliopsida</taxon>
        <taxon>Poales</taxon>
        <taxon>Bromeliaceae</taxon>
        <taxon>Bromelioideae</taxon>
        <taxon>Ananas</taxon>
    </lineage>
</organism>
<protein>
    <submittedName>
        <fullName evidence="1">Uncharacterized protein</fullName>
    </submittedName>
</protein>
<evidence type="ECO:0000313" key="1">
    <source>
        <dbReference type="EMBL" id="CAD1821412.1"/>
    </source>
</evidence>
<proteinExistence type="predicted"/>
<reference evidence="1" key="1">
    <citation type="submission" date="2020-07" db="EMBL/GenBank/DDBJ databases">
        <authorList>
            <person name="Lin J."/>
        </authorList>
    </citation>
    <scope>NUCLEOTIDE SEQUENCE</scope>
</reference>